<dbReference type="EMBL" id="CP024333">
    <property type="protein sequence ID" value="WDE71630.1"/>
    <property type="molecule type" value="Genomic_DNA"/>
</dbReference>
<accession>A0ABY7VLS0</accession>
<proteinExistence type="predicted"/>
<dbReference type="RefSeq" id="WP_259655172.1">
    <property type="nucleotide sequence ID" value="NZ_AP024371.1"/>
</dbReference>
<gene>
    <name evidence="1" type="ORF">CNO13_06495</name>
</gene>
<dbReference type="GeneID" id="75118566"/>
<sequence length="43" mass="4546">MLISRSLAPGLFLRLGGVLARDIKAGFLRAILTGFMTGLLLDG</sequence>
<evidence type="ECO:0000313" key="2">
    <source>
        <dbReference type="Proteomes" id="UP000230633"/>
    </source>
</evidence>
<dbReference type="Proteomes" id="UP000230633">
    <property type="component" value="Chromosome"/>
</dbReference>
<name>A0ABY7VLS0_9SPIR</name>
<organism evidence="1 2">
    <name type="scientific">Borrelia miyamotoi</name>
    <dbReference type="NCBI Taxonomy" id="47466"/>
    <lineage>
        <taxon>Bacteria</taxon>
        <taxon>Pseudomonadati</taxon>
        <taxon>Spirochaetota</taxon>
        <taxon>Spirochaetia</taxon>
        <taxon>Spirochaetales</taxon>
        <taxon>Borreliaceae</taxon>
        <taxon>Borrelia</taxon>
    </lineage>
</organism>
<reference evidence="1" key="1">
    <citation type="submission" date="2022-12" db="EMBL/GenBank/DDBJ databases">
        <title>Whole genome sequencing of Borrelia miyamotoi strains isolated at the Russian territory.</title>
        <authorList>
            <person name="Kuleshov K.V."/>
            <person name="Platonov A.E."/>
            <person name="Goptar I.A."/>
            <person name="Shipulin G.A."/>
            <person name="Markelov M.L."/>
            <person name="Koetsveld J."/>
            <person name="Kolyasnikova N.M."/>
            <person name="Sarksyan D.S."/>
            <person name="Toporkova M.G."/>
            <person name="Hovius J.W."/>
        </authorList>
    </citation>
    <scope>NUCLEOTIDE SEQUENCE</scope>
    <source>
        <strain evidence="1">Yekat-1</strain>
    </source>
</reference>
<keyword evidence="2" id="KW-1185">Reference proteome</keyword>
<evidence type="ECO:0000313" key="1">
    <source>
        <dbReference type="EMBL" id="WDE71630.1"/>
    </source>
</evidence>
<protein>
    <submittedName>
        <fullName evidence="1">Uncharacterized protein</fullName>
    </submittedName>
</protein>